<keyword evidence="1" id="KW-0812">Transmembrane</keyword>
<dbReference type="EMBL" id="JAQNCK010000025">
    <property type="protein sequence ID" value="MDC0828807.1"/>
    <property type="molecule type" value="Genomic_DNA"/>
</dbReference>
<protein>
    <submittedName>
        <fullName evidence="3">Uncharacterized protein</fullName>
    </submittedName>
</protein>
<reference evidence="4" key="1">
    <citation type="submission" date="2017-04" db="EMBL/GenBank/DDBJ databases">
        <title>Function of individual gut microbiota members based on whole genome sequencing of pure cultures obtained from chicken caecum.</title>
        <authorList>
            <person name="Medvecky M."/>
            <person name="Cejkova D."/>
            <person name="Polansky O."/>
            <person name="Karasova D."/>
            <person name="Kubasova T."/>
            <person name="Cizek A."/>
            <person name="Rychlik I."/>
        </authorList>
    </citation>
    <scope>NUCLEOTIDE SEQUENCE [LARGE SCALE GENOMIC DNA]</scope>
    <source>
        <strain evidence="4">An178</strain>
    </source>
</reference>
<dbReference type="Proteomes" id="UP001220658">
    <property type="component" value="Unassembled WGS sequence"/>
</dbReference>
<keyword evidence="1" id="KW-1133">Transmembrane helix</keyword>
<evidence type="ECO:0000256" key="1">
    <source>
        <dbReference type="SAM" id="Phobius"/>
    </source>
</evidence>
<evidence type="ECO:0000313" key="3">
    <source>
        <dbReference type="EMBL" id="OUP61899.1"/>
    </source>
</evidence>
<gene>
    <name evidence="3" type="ORF">B5F14_00485</name>
    <name evidence="2" type="ORF">POG00_08810</name>
</gene>
<organism evidence="3 4">
    <name type="scientific">Faecalitalea cylindroides</name>
    <dbReference type="NCBI Taxonomy" id="39483"/>
    <lineage>
        <taxon>Bacteria</taxon>
        <taxon>Bacillati</taxon>
        <taxon>Bacillota</taxon>
        <taxon>Erysipelotrichia</taxon>
        <taxon>Erysipelotrichales</taxon>
        <taxon>Erysipelotrichaceae</taxon>
        <taxon>Faecalitalea</taxon>
    </lineage>
</organism>
<dbReference type="RefSeq" id="WP_015536266.1">
    <property type="nucleotide sequence ID" value="NZ_CABKSV010000070.1"/>
</dbReference>
<dbReference type="EMBL" id="NFKM01000001">
    <property type="protein sequence ID" value="OUP61899.1"/>
    <property type="molecule type" value="Genomic_DNA"/>
</dbReference>
<keyword evidence="4" id="KW-1185">Reference proteome</keyword>
<reference evidence="2" key="3">
    <citation type="submission" date="2023-01" db="EMBL/GenBank/DDBJ databases">
        <title>Human gut microbiome strain richness.</title>
        <authorList>
            <person name="Chen-Liaw A."/>
        </authorList>
    </citation>
    <scope>NUCLEOTIDE SEQUENCE</scope>
    <source>
        <strain evidence="2">D55st1_G4_D55t1_190419</strain>
    </source>
</reference>
<evidence type="ECO:0000313" key="4">
    <source>
        <dbReference type="Proteomes" id="UP000195447"/>
    </source>
</evidence>
<comment type="caution">
    <text evidence="3">The sequence shown here is derived from an EMBL/GenBank/DDBJ whole genome shotgun (WGS) entry which is preliminary data.</text>
</comment>
<accession>A0A1Y3VPV2</accession>
<keyword evidence="1" id="KW-0472">Membrane</keyword>
<dbReference type="GeneID" id="79876281"/>
<evidence type="ECO:0000313" key="2">
    <source>
        <dbReference type="EMBL" id="MDC0828807.1"/>
    </source>
</evidence>
<name>A0A1Y3VPV2_9FIRM</name>
<dbReference type="AlphaFoldDB" id="A0A1Y3VPV2"/>
<sequence length="111" mass="12537">MSMVKNHMSKKERNELAKIIEKENELILRLGRMIRNSALIFLACVILCIWGWSGMIDPMLPNISEGVRTVVKWVALIGAIISGVFTILAFLSHRNGKKSLLAKIDRFQGKD</sequence>
<dbReference type="Proteomes" id="UP000195447">
    <property type="component" value="Unassembled WGS sequence"/>
</dbReference>
<proteinExistence type="predicted"/>
<feature type="transmembrane region" description="Helical" evidence="1">
    <location>
        <begin position="73"/>
        <end position="91"/>
    </location>
</feature>
<reference evidence="3" key="2">
    <citation type="journal article" date="2018" name="BMC Genomics">
        <title>Whole genome sequencing and function prediction of 133 gut anaerobes isolated from chicken caecum in pure cultures.</title>
        <authorList>
            <person name="Medvecky M."/>
            <person name="Cejkova D."/>
            <person name="Polansky O."/>
            <person name="Karasova D."/>
            <person name="Kubasova T."/>
            <person name="Cizek A."/>
            <person name="Rychlik I."/>
        </authorList>
    </citation>
    <scope>NUCLEOTIDE SEQUENCE</scope>
    <source>
        <strain evidence="3">An178</strain>
    </source>
</reference>
<feature type="transmembrane region" description="Helical" evidence="1">
    <location>
        <begin position="33"/>
        <end position="53"/>
    </location>
</feature>